<dbReference type="Proteomes" id="UP000218811">
    <property type="component" value="Unassembled WGS sequence"/>
</dbReference>
<name>A0A2H3JI25_WOLCO</name>
<proteinExistence type="predicted"/>
<gene>
    <name evidence="2" type="ORF">WOLCODRAFT_28480</name>
</gene>
<protein>
    <submittedName>
        <fullName evidence="2">Uncharacterized protein</fullName>
    </submittedName>
</protein>
<feature type="region of interest" description="Disordered" evidence="1">
    <location>
        <begin position="1"/>
        <end position="72"/>
    </location>
</feature>
<organism evidence="2 3">
    <name type="scientific">Wolfiporia cocos (strain MD-104)</name>
    <name type="common">Brown rot fungus</name>
    <dbReference type="NCBI Taxonomy" id="742152"/>
    <lineage>
        <taxon>Eukaryota</taxon>
        <taxon>Fungi</taxon>
        <taxon>Dikarya</taxon>
        <taxon>Basidiomycota</taxon>
        <taxon>Agaricomycotina</taxon>
        <taxon>Agaricomycetes</taxon>
        <taxon>Polyporales</taxon>
        <taxon>Phaeolaceae</taxon>
        <taxon>Wolfiporia</taxon>
    </lineage>
</organism>
<feature type="compositionally biased region" description="Low complexity" evidence="1">
    <location>
        <begin position="45"/>
        <end position="58"/>
    </location>
</feature>
<evidence type="ECO:0000256" key="1">
    <source>
        <dbReference type="SAM" id="MobiDB-lite"/>
    </source>
</evidence>
<dbReference type="AlphaFoldDB" id="A0A2H3JI25"/>
<reference evidence="2 3" key="1">
    <citation type="journal article" date="2012" name="Science">
        <title>The Paleozoic origin of enzymatic lignin decomposition reconstructed from 31 fungal genomes.</title>
        <authorList>
            <person name="Floudas D."/>
            <person name="Binder M."/>
            <person name="Riley R."/>
            <person name="Barry K."/>
            <person name="Blanchette R.A."/>
            <person name="Henrissat B."/>
            <person name="Martinez A.T."/>
            <person name="Otillar R."/>
            <person name="Spatafora J.W."/>
            <person name="Yadav J.S."/>
            <person name="Aerts A."/>
            <person name="Benoit I."/>
            <person name="Boyd A."/>
            <person name="Carlson A."/>
            <person name="Copeland A."/>
            <person name="Coutinho P.M."/>
            <person name="de Vries R.P."/>
            <person name="Ferreira P."/>
            <person name="Findley K."/>
            <person name="Foster B."/>
            <person name="Gaskell J."/>
            <person name="Glotzer D."/>
            <person name="Gorecki P."/>
            <person name="Heitman J."/>
            <person name="Hesse C."/>
            <person name="Hori C."/>
            <person name="Igarashi K."/>
            <person name="Jurgens J.A."/>
            <person name="Kallen N."/>
            <person name="Kersten P."/>
            <person name="Kohler A."/>
            <person name="Kuees U."/>
            <person name="Kumar T.K.A."/>
            <person name="Kuo A."/>
            <person name="LaButti K."/>
            <person name="Larrondo L.F."/>
            <person name="Lindquist E."/>
            <person name="Ling A."/>
            <person name="Lombard V."/>
            <person name="Lucas S."/>
            <person name="Lundell T."/>
            <person name="Martin R."/>
            <person name="McLaughlin D.J."/>
            <person name="Morgenstern I."/>
            <person name="Morin E."/>
            <person name="Murat C."/>
            <person name="Nagy L.G."/>
            <person name="Nolan M."/>
            <person name="Ohm R.A."/>
            <person name="Patyshakuliyeva A."/>
            <person name="Rokas A."/>
            <person name="Ruiz-Duenas F.J."/>
            <person name="Sabat G."/>
            <person name="Salamov A."/>
            <person name="Samejima M."/>
            <person name="Schmutz J."/>
            <person name="Slot J.C."/>
            <person name="St John F."/>
            <person name="Stenlid J."/>
            <person name="Sun H."/>
            <person name="Sun S."/>
            <person name="Syed K."/>
            <person name="Tsang A."/>
            <person name="Wiebenga A."/>
            <person name="Young D."/>
            <person name="Pisabarro A."/>
            <person name="Eastwood D.C."/>
            <person name="Martin F."/>
            <person name="Cullen D."/>
            <person name="Grigoriev I.V."/>
            <person name="Hibbett D.S."/>
        </authorList>
    </citation>
    <scope>NUCLEOTIDE SEQUENCE [LARGE SCALE GENOMIC DNA]</scope>
    <source>
        <strain evidence="2 3">MD-104</strain>
    </source>
</reference>
<feature type="compositionally biased region" description="Pro residues" evidence="1">
    <location>
        <begin position="196"/>
        <end position="209"/>
    </location>
</feature>
<dbReference type="EMBL" id="KB467876">
    <property type="protein sequence ID" value="PCH36334.1"/>
    <property type="molecule type" value="Genomic_DNA"/>
</dbReference>
<evidence type="ECO:0000313" key="2">
    <source>
        <dbReference type="EMBL" id="PCH36334.1"/>
    </source>
</evidence>
<feature type="compositionally biased region" description="Basic and acidic residues" evidence="1">
    <location>
        <begin position="61"/>
        <end position="72"/>
    </location>
</feature>
<evidence type="ECO:0000313" key="3">
    <source>
        <dbReference type="Proteomes" id="UP000218811"/>
    </source>
</evidence>
<feature type="region of interest" description="Disordered" evidence="1">
    <location>
        <begin position="122"/>
        <end position="221"/>
    </location>
</feature>
<sequence length="305" mass="33405">MPAERASPPTSDFADCVPADSHMDSESPGAAAVDTNPPLLELREPPASARPGRSSSPRRQTHAEKARETKLRNDPYAVVHNARLVQCNRCLTFIKLSLKSNWDPAHWQKHRERCIRRSGAHVNELREANKKTLPSPDPTESKTRGPSTSRTSSPLTPPPLTPDLDNLGDDHSSIGASAAVDEPPLSSSEFDAEPSSPTPSSPARSPSPSPHATTILRKPDPSFDEYLVRSRRRAMHELSPQVLDSWQDWSWAQLKEPVWVTEGRPGVTREDAVVATYLLALKGERTGHRAPVSVASSVSTNYDSD</sequence>
<keyword evidence="3" id="KW-1185">Reference proteome</keyword>
<accession>A0A2H3JI25</accession>
<dbReference type="OMA" id="HRERCIR"/>
<dbReference type="OrthoDB" id="3268830at2759"/>